<organism evidence="3 4">
    <name type="scientific">Candidatus Pantoea varia</name>
    <dbReference type="NCBI Taxonomy" id="1881036"/>
    <lineage>
        <taxon>Bacteria</taxon>
        <taxon>Pseudomonadati</taxon>
        <taxon>Pseudomonadota</taxon>
        <taxon>Gammaproteobacteria</taxon>
        <taxon>Enterobacterales</taxon>
        <taxon>Erwiniaceae</taxon>
        <taxon>Pantoea</taxon>
    </lineage>
</organism>
<dbReference type="OrthoDB" id="9791537at2"/>
<proteinExistence type="predicted"/>
<dbReference type="RefSeq" id="WP_090960046.1">
    <property type="nucleotide sequence ID" value="NZ_FOVG01000001.1"/>
</dbReference>
<dbReference type="Gene3D" id="1.10.260.40">
    <property type="entry name" value="lambda repressor-like DNA-binding domains"/>
    <property type="match status" value="1"/>
</dbReference>
<evidence type="ECO:0000259" key="2">
    <source>
        <dbReference type="PROSITE" id="PS50943"/>
    </source>
</evidence>
<dbReference type="PANTHER" id="PTHR46797">
    <property type="entry name" value="HTH-TYPE TRANSCRIPTIONAL REGULATOR"/>
    <property type="match status" value="1"/>
</dbReference>
<dbReference type="Gene3D" id="2.10.109.10">
    <property type="entry name" value="Umud Fragment, subunit A"/>
    <property type="match status" value="1"/>
</dbReference>
<evidence type="ECO:0000256" key="1">
    <source>
        <dbReference type="ARBA" id="ARBA00023125"/>
    </source>
</evidence>
<reference evidence="4" key="1">
    <citation type="submission" date="2016-10" db="EMBL/GenBank/DDBJ databases">
        <authorList>
            <person name="Varghese N."/>
            <person name="Submissions S."/>
        </authorList>
    </citation>
    <scope>NUCLEOTIDE SEQUENCE [LARGE SCALE GENOMIC DNA]</scope>
    <source>
        <strain evidence="4">OV426</strain>
    </source>
</reference>
<evidence type="ECO:0000313" key="4">
    <source>
        <dbReference type="Proteomes" id="UP000198968"/>
    </source>
</evidence>
<dbReference type="Pfam" id="PF01381">
    <property type="entry name" value="HTH_3"/>
    <property type="match status" value="1"/>
</dbReference>
<feature type="domain" description="HTH cro/C1-type" evidence="2">
    <location>
        <begin position="10"/>
        <end position="64"/>
    </location>
</feature>
<dbReference type="InterPro" id="IPR036286">
    <property type="entry name" value="LexA/Signal_pep-like_sf"/>
</dbReference>
<evidence type="ECO:0000313" key="3">
    <source>
        <dbReference type="EMBL" id="SFN24259.1"/>
    </source>
</evidence>
<accession>A0A1I4XG68</accession>
<dbReference type="AlphaFoldDB" id="A0A1I4XG68"/>
<dbReference type="InterPro" id="IPR050807">
    <property type="entry name" value="TransReg_Diox_bact_type"/>
</dbReference>
<name>A0A1I4XG68_9GAMM</name>
<dbReference type="GO" id="GO:0005829">
    <property type="term" value="C:cytosol"/>
    <property type="evidence" value="ECO:0007669"/>
    <property type="project" value="TreeGrafter"/>
</dbReference>
<dbReference type="InterPro" id="IPR010982">
    <property type="entry name" value="Lambda_DNA-bd_dom_sf"/>
</dbReference>
<dbReference type="CDD" id="cd00093">
    <property type="entry name" value="HTH_XRE"/>
    <property type="match status" value="1"/>
</dbReference>
<dbReference type="InterPro" id="IPR039418">
    <property type="entry name" value="LexA-like"/>
</dbReference>
<sequence>MKNETLGDRIRLRRKSLQLTQKQLAQQVKVSHVAISQWEKEETLPRGENLLRLAEALGCAPAFLIDGDGPVFNESAYGGLHQIPLLAQRDVVQWLNDASSVRHELLMHNDMALSQQSFAFRVEEQAMTPAILKDDVVIIDPSLSPQPGDCVLALQLQVALLRTWRQRGSEDGVMQFELAPVNINFPELHSRRDSLKLLGTLVELRRYRQP</sequence>
<dbReference type="PANTHER" id="PTHR46797:SF1">
    <property type="entry name" value="METHYLPHOSPHONATE SYNTHASE"/>
    <property type="match status" value="1"/>
</dbReference>
<dbReference type="GO" id="GO:0003700">
    <property type="term" value="F:DNA-binding transcription factor activity"/>
    <property type="evidence" value="ECO:0007669"/>
    <property type="project" value="TreeGrafter"/>
</dbReference>
<dbReference type="GO" id="GO:0003677">
    <property type="term" value="F:DNA binding"/>
    <property type="evidence" value="ECO:0007669"/>
    <property type="project" value="UniProtKB-KW"/>
</dbReference>
<keyword evidence="1" id="KW-0238">DNA-binding</keyword>
<dbReference type="Proteomes" id="UP000198968">
    <property type="component" value="Unassembled WGS sequence"/>
</dbReference>
<dbReference type="SUPFAM" id="SSF51306">
    <property type="entry name" value="LexA/Signal peptidase"/>
    <property type="match status" value="1"/>
</dbReference>
<dbReference type="PROSITE" id="PS50943">
    <property type="entry name" value="HTH_CROC1"/>
    <property type="match status" value="1"/>
</dbReference>
<dbReference type="InterPro" id="IPR015927">
    <property type="entry name" value="Peptidase_S24_S26A/B/C"/>
</dbReference>
<dbReference type="SUPFAM" id="SSF47413">
    <property type="entry name" value="lambda repressor-like DNA-binding domains"/>
    <property type="match status" value="1"/>
</dbReference>
<dbReference type="InterPro" id="IPR001387">
    <property type="entry name" value="Cro/C1-type_HTH"/>
</dbReference>
<dbReference type="Pfam" id="PF00717">
    <property type="entry name" value="Peptidase_S24"/>
    <property type="match status" value="1"/>
</dbReference>
<dbReference type="SMART" id="SM00530">
    <property type="entry name" value="HTH_XRE"/>
    <property type="match status" value="1"/>
</dbReference>
<dbReference type="EMBL" id="FOVG01000001">
    <property type="protein sequence ID" value="SFN24259.1"/>
    <property type="molecule type" value="Genomic_DNA"/>
</dbReference>
<gene>
    <name evidence="3" type="ORF">SAMN05428971_0685</name>
</gene>
<protein>
    <submittedName>
        <fullName evidence="3">SOS-response transcriptional repressor LexA (RecA-mediated autopeptidase)</fullName>
    </submittedName>
</protein>
<dbReference type="CDD" id="cd06529">
    <property type="entry name" value="S24_LexA-like"/>
    <property type="match status" value="1"/>
</dbReference>
<keyword evidence="4" id="KW-1185">Reference proteome</keyword>